<accession>A0AA48QVL5</accession>
<dbReference type="KEGG" id="ccac:CcaHIS019_0402460"/>
<gene>
    <name evidence="2" type="ORF">CcaverHIS019_0402460</name>
</gene>
<keyword evidence="3" id="KW-1185">Reference proteome</keyword>
<proteinExistence type="predicted"/>
<name>A0AA48QVL5_9TREE</name>
<keyword evidence="1" id="KW-0732">Signal</keyword>
<reference evidence="2" key="1">
    <citation type="journal article" date="2023" name="BMC Genomics">
        <title>Chromosome-level genome assemblies of Cutaneotrichosporon spp. (Trichosporonales, Basidiomycota) reveal imbalanced evolution between nucleotide sequences and chromosome synteny.</title>
        <authorList>
            <person name="Kobayashi Y."/>
            <person name="Kayamori A."/>
            <person name="Aoki K."/>
            <person name="Shiwa Y."/>
            <person name="Matsutani M."/>
            <person name="Fujita N."/>
            <person name="Sugita T."/>
            <person name="Iwasaki W."/>
            <person name="Tanaka N."/>
            <person name="Takashima M."/>
        </authorList>
    </citation>
    <scope>NUCLEOTIDE SEQUENCE</scope>
    <source>
        <strain evidence="2">HIS019</strain>
    </source>
</reference>
<protein>
    <submittedName>
        <fullName evidence="2">Uncharacterized protein</fullName>
    </submittedName>
</protein>
<organism evidence="2 3">
    <name type="scientific">Cutaneotrichosporon cavernicola</name>
    <dbReference type="NCBI Taxonomy" id="279322"/>
    <lineage>
        <taxon>Eukaryota</taxon>
        <taxon>Fungi</taxon>
        <taxon>Dikarya</taxon>
        <taxon>Basidiomycota</taxon>
        <taxon>Agaricomycotina</taxon>
        <taxon>Tremellomycetes</taxon>
        <taxon>Trichosporonales</taxon>
        <taxon>Trichosporonaceae</taxon>
        <taxon>Cutaneotrichosporon</taxon>
    </lineage>
</organism>
<sequence>MKALLVLWATTVSALLANVTLSPLDTAFTYASDPALKSRWSDSRDNDGKVDNSGLNVADCLQQTQILDCIFPLPDSPSFQSLLMSLKPELVRVRCDWGKNTTLDPDFLSANTAVYFTNNAVRNHGKVGQHVTILTPVQAKRHVLNWWYAKRYTHTTSALNILDGSSEATEFVLILHRDNRRDCAQIGSKISRGLTVVVDAVLRRSEIRFTLVGLERWCGYHSPAREFLERLVRRRHSPYGSSISPNVEFLSLRQYHDRLGSAQFHLETVLPTLKVNKSFPR</sequence>
<evidence type="ECO:0000313" key="2">
    <source>
        <dbReference type="EMBL" id="BEI91426.1"/>
    </source>
</evidence>
<feature type="chain" id="PRO_5041452493" evidence="1">
    <location>
        <begin position="18"/>
        <end position="281"/>
    </location>
</feature>
<feature type="signal peptide" evidence="1">
    <location>
        <begin position="1"/>
        <end position="17"/>
    </location>
</feature>
<dbReference type="Proteomes" id="UP001233271">
    <property type="component" value="Chromosome 4"/>
</dbReference>
<evidence type="ECO:0000256" key="1">
    <source>
        <dbReference type="SAM" id="SignalP"/>
    </source>
</evidence>
<dbReference type="RefSeq" id="XP_060456691.1">
    <property type="nucleotide sequence ID" value="XM_060600060.1"/>
</dbReference>
<dbReference type="AlphaFoldDB" id="A0AA48QVL5"/>
<dbReference type="GeneID" id="85495296"/>
<dbReference type="EMBL" id="AP028215">
    <property type="protein sequence ID" value="BEI91426.1"/>
    <property type="molecule type" value="Genomic_DNA"/>
</dbReference>
<evidence type="ECO:0000313" key="3">
    <source>
        <dbReference type="Proteomes" id="UP001233271"/>
    </source>
</evidence>